<dbReference type="Pfam" id="PF17278">
    <property type="entry name" value="DUF5343"/>
    <property type="match status" value="1"/>
</dbReference>
<evidence type="ECO:0000313" key="2">
    <source>
        <dbReference type="EMBL" id="SUZ94704.1"/>
    </source>
</evidence>
<accession>A0A381RU10</accession>
<sequence length="175" mass="19721">MTPQEQTPAIPPYVPYRTFQTFLEFLLEEGIPGRIDKTVWGLRFSGSSGTQLMTALKVLELVDSEAHPDDKLDRLVHAEGEERRALLRHILEGFYTPVFELDLSRASKGQFRDAFRKFGTKEGVLTKCEAFFIRAAQAAGIKLSQRILAGRHGASRSRNPGTSVRSRSRRSAWSQ</sequence>
<proteinExistence type="predicted"/>
<protein>
    <recommendedName>
        <fullName evidence="3">DUF5343 domain-containing protein</fullName>
    </recommendedName>
</protein>
<feature type="compositionally biased region" description="Basic residues" evidence="1">
    <location>
        <begin position="166"/>
        <end position="175"/>
    </location>
</feature>
<dbReference type="InterPro" id="IPR035235">
    <property type="entry name" value="DUF5343"/>
</dbReference>
<name>A0A381RU10_9ZZZZ</name>
<dbReference type="EMBL" id="UINC01002259">
    <property type="protein sequence ID" value="SUZ94704.1"/>
    <property type="molecule type" value="Genomic_DNA"/>
</dbReference>
<feature type="region of interest" description="Disordered" evidence="1">
    <location>
        <begin position="152"/>
        <end position="175"/>
    </location>
</feature>
<reference evidence="2" key="1">
    <citation type="submission" date="2018-05" db="EMBL/GenBank/DDBJ databases">
        <authorList>
            <person name="Lanie J.A."/>
            <person name="Ng W.-L."/>
            <person name="Kazmierczak K.M."/>
            <person name="Andrzejewski T.M."/>
            <person name="Davidsen T.M."/>
            <person name="Wayne K.J."/>
            <person name="Tettelin H."/>
            <person name="Glass J.I."/>
            <person name="Rusch D."/>
            <person name="Podicherti R."/>
            <person name="Tsui H.-C.T."/>
            <person name="Winkler M.E."/>
        </authorList>
    </citation>
    <scope>NUCLEOTIDE SEQUENCE</scope>
</reference>
<gene>
    <name evidence="2" type="ORF">METZ01_LOCUS47558</name>
</gene>
<organism evidence="2">
    <name type="scientific">marine metagenome</name>
    <dbReference type="NCBI Taxonomy" id="408172"/>
    <lineage>
        <taxon>unclassified sequences</taxon>
        <taxon>metagenomes</taxon>
        <taxon>ecological metagenomes</taxon>
    </lineage>
</organism>
<evidence type="ECO:0000256" key="1">
    <source>
        <dbReference type="SAM" id="MobiDB-lite"/>
    </source>
</evidence>
<dbReference type="AlphaFoldDB" id="A0A381RU10"/>
<evidence type="ECO:0008006" key="3">
    <source>
        <dbReference type="Google" id="ProtNLM"/>
    </source>
</evidence>